<comment type="similarity">
    <text evidence="1">Belongs to the IF-3 family.</text>
</comment>
<dbReference type="GO" id="GO:0005737">
    <property type="term" value="C:cytoplasm"/>
    <property type="evidence" value="ECO:0007669"/>
    <property type="project" value="UniProtKB-ARBA"/>
</dbReference>
<dbReference type="InterPro" id="IPR036788">
    <property type="entry name" value="T_IF-3_C_sf"/>
</dbReference>
<dbReference type="Proteomes" id="UP000179099">
    <property type="component" value="Unassembled WGS sequence"/>
</dbReference>
<dbReference type="STRING" id="1801992.A2Y98_01730"/>
<evidence type="ECO:0000259" key="6">
    <source>
        <dbReference type="Pfam" id="PF05198"/>
    </source>
</evidence>
<dbReference type="PANTHER" id="PTHR10938">
    <property type="entry name" value="TRANSLATION INITIATION FACTOR IF-3"/>
    <property type="match status" value="1"/>
</dbReference>
<dbReference type="AlphaFoldDB" id="A0A1G2F6D2"/>
<evidence type="ECO:0000313" key="7">
    <source>
        <dbReference type="EMBL" id="OGZ33634.1"/>
    </source>
</evidence>
<dbReference type="Gene3D" id="3.30.110.10">
    <property type="entry name" value="Translation initiation factor 3 (IF-3), C-terminal domain"/>
    <property type="match status" value="1"/>
</dbReference>
<dbReference type="Pfam" id="PF05198">
    <property type="entry name" value="IF3_N"/>
    <property type="match status" value="1"/>
</dbReference>
<dbReference type="Pfam" id="PF00707">
    <property type="entry name" value="IF3_C"/>
    <property type="match status" value="1"/>
</dbReference>
<dbReference type="InterPro" id="IPR019814">
    <property type="entry name" value="Translation_initiation_fac_3_N"/>
</dbReference>
<gene>
    <name evidence="7" type="ORF">A2Y98_01730</name>
</gene>
<evidence type="ECO:0000256" key="3">
    <source>
        <dbReference type="ARBA" id="ARBA00022917"/>
    </source>
</evidence>
<dbReference type="PANTHER" id="PTHR10938:SF0">
    <property type="entry name" value="TRANSLATION INITIATION FACTOR IF-3, MITOCHONDRIAL"/>
    <property type="match status" value="1"/>
</dbReference>
<comment type="caution">
    <text evidence="7">The sequence shown here is derived from an EMBL/GenBank/DDBJ whole genome shotgun (WGS) entry which is preliminary data.</text>
</comment>
<dbReference type="InterPro" id="IPR019815">
    <property type="entry name" value="Translation_initiation_fac_3_C"/>
</dbReference>
<dbReference type="EMBL" id="MHMW01000028">
    <property type="protein sequence ID" value="OGZ33634.1"/>
    <property type="molecule type" value="Genomic_DNA"/>
</dbReference>
<dbReference type="SUPFAM" id="SSF54364">
    <property type="entry name" value="Translation initiation factor IF3, N-terminal domain"/>
    <property type="match status" value="1"/>
</dbReference>
<dbReference type="Gene3D" id="3.10.20.80">
    <property type="entry name" value="Translation initiation factor 3 (IF-3), N-terminal domain"/>
    <property type="match status" value="1"/>
</dbReference>
<dbReference type="GO" id="GO:0003743">
    <property type="term" value="F:translation initiation factor activity"/>
    <property type="evidence" value="ECO:0007669"/>
    <property type="project" value="UniProtKB-UniRule"/>
</dbReference>
<evidence type="ECO:0000313" key="8">
    <source>
        <dbReference type="Proteomes" id="UP000179099"/>
    </source>
</evidence>
<keyword evidence="2 7" id="KW-0396">Initiation factor</keyword>
<accession>A0A1G2F6D2</accession>
<feature type="domain" description="Translation initiation factor 3 C-terminal" evidence="5">
    <location>
        <begin position="97"/>
        <end position="177"/>
    </location>
</feature>
<evidence type="ECO:0000256" key="2">
    <source>
        <dbReference type="ARBA" id="ARBA00022540"/>
    </source>
</evidence>
<sequence length="179" mass="20218">MKSLSLSLKRKIIFISNRVNHQIRVPQVRLVDETGKQIGVVPTSQALQMAMDKGLDLIEVSAKSDPPVCRIADYGKFQYQKEKQARQQKVNQKKSGLKGIRIGLNTAKHDLELKVNQAENFLKKGYKVRIEIILRGREKAFGNMARQKIGEFKSLLSEAVSVEQGITRQPRGFSMIIGK</sequence>
<dbReference type="SUPFAM" id="SSF55200">
    <property type="entry name" value="Translation initiation factor IF3, C-terminal domain"/>
    <property type="match status" value="1"/>
</dbReference>
<dbReference type="GO" id="GO:0043022">
    <property type="term" value="F:ribosome binding"/>
    <property type="evidence" value="ECO:0007669"/>
    <property type="project" value="TreeGrafter"/>
</dbReference>
<organism evidence="7 8">
    <name type="scientific">Candidatus Portnoybacteria bacterium RBG_19FT_COMBO_36_7</name>
    <dbReference type="NCBI Taxonomy" id="1801992"/>
    <lineage>
        <taxon>Bacteria</taxon>
        <taxon>Candidatus Portnoyibacteriota</taxon>
    </lineage>
</organism>
<dbReference type="InterPro" id="IPR036787">
    <property type="entry name" value="T_IF-3_N_sf"/>
</dbReference>
<name>A0A1G2F6D2_9BACT</name>
<dbReference type="NCBIfam" id="TIGR00168">
    <property type="entry name" value="infC"/>
    <property type="match status" value="1"/>
</dbReference>
<dbReference type="GO" id="GO:0032790">
    <property type="term" value="P:ribosome disassembly"/>
    <property type="evidence" value="ECO:0007669"/>
    <property type="project" value="TreeGrafter"/>
</dbReference>
<dbReference type="FunFam" id="3.10.20.80:FF:000001">
    <property type="entry name" value="Translation initiation factor IF-3"/>
    <property type="match status" value="1"/>
</dbReference>
<evidence type="ECO:0000259" key="5">
    <source>
        <dbReference type="Pfam" id="PF00707"/>
    </source>
</evidence>
<protein>
    <recommendedName>
        <fullName evidence="4">Translation initiation factor IF-3</fullName>
    </recommendedName>
</protein>
<evidence type="ECO:0000256" key="4">
    <source>
        <dbReference type="NCBIfam" id="TIGR00168"/>
    </source>
</evidence>
<reference evidence="7 8" key="1">
    <citation type="journal article" date="2016" name="Nat. Commun.">
        <title>Thousands of microbial genomes shed light on interconnected biogeochemical processes in an aquifer system.</title>
        <authorList>
            <person name="Anantharaman K."/>
            <person name="Brown C.T."/>
            <person name="Hug L.A."/>
            <person name="Sharon I."/>
            <person name="Castelle C.J."/>
            <person name="Probst A.J."/>
            <person name="Thomas B.C."/>
            <person name="Singh A."/>
            <person name="Wilkins M.J."/>
            <person name="Karaoz U."/>
            <person name="Brodie E.L."/>
            <person name="Williams K.H."/>
            <person name="Hubbard S.S."/>
            <person name="Banfield J.F."/>
        </authorList>
    </citation>
    <scope>NUCLEOTIDE SEQUENCE [LARGE SCALE GENOMIC DNA]</scope>
</reference>
<feature type="domain" description="Translation initiation factor 3 N-terminal" evidence="6">
    <location>
        <begin position="19"/>
        <end position="87"/>
    </location>
</feature>
<keyword evidence="3" id="KW-0648">Protein biosynthesis</keyword>
<proteinExistence type="inferred from homology"/>
<evidence type="ECO:0000256" key="1">
    <source>
        <dbReference type="ARBA" id="ARBA00005439"/>
    </source>
</evidence>
<dbReference type="InterPro" id="IPR001288">
    <property type="entry name" value="Translation_initiation_fac_3"/>
</dbReference>